<evidence type="ECO:0000313" key="2">
    <source>
        <dbReference type="Proteomes" id="UP000118435"/>
    </source>
</evidence>
<protein>
    <submittedName>
        <fullName evidence="1">Uncharacterized protein</fullName>
    </submittedName>
</protein>
<dbReference type="Proteomes" id="UP000118435">
    <property type="component" value="Segment"/>
</dbReference>
<organism evidence="1 2">
    <name type="scientific">Cynomolgus macaque cytomegalovirus strain Mauritius</name>
    <dbReference type="NCBI Taxonomy" id="1690255"/>
    <lineage>
        <taxon>Viruses</taxon>
        <taxon>Duplodnaviria</taxon>
        <taxon>Heunggongvirae</taxon>
        <taxon>Peploviricota</taxon>
        <taxon>Herviviricetes</taxon>
        <taxon>Herpesvirales</taxon>
        <taxon>Orthoherpesviridae</taxon>
        <taxon>Betaherpesvirinae</taxon>
        <taxon>Cytomegalovirus</taxon>
        <taxon>Cytomegalovirus macacinebeta3</taxon>
    </lineage>
</organism>
<name>A0A0K1H0I3_9BETA</name>
<accession>A0A0K1H0I3</accession>
<proteinExistence type="predicted"/>
<sequence length="188" mass="21240">MTCVTIHDNMNQCQDTACSTLDLQHLEPHPRNEHRCAIVRMLSTVYRTLKGWMQRFLSIFRRKRKQSQCTQNTATIESMVKTALSYSTSVSGHTMIDMEVDLCAFLTENTYTLQSCTFSEELTTLLTEKVQSVLFSVQAINPYQSSAEAKVLISNCPAALAEIMDDEGFSETMNSKFQAAFEHVLECA</sequence>
<gene>
    <name evidence="1" type="primary">cyO17 (Cy194)</name>
</gene>
<evidence type="ECO:0000313" key="1">
    <source>
        <dbReference type="EMBL" id="AKT72774.1"/>
    </source>
</evidence>
<dbReference type="EMBL" id="KP796148">
    <property type="protein sequence ID" value="AKT72774.1"/>
    <property type="molecule type" value="Genomic_DNA"/>
</dbReference>
<reference evidence="1 2" key="1">
    <citation type="journal article" date="2016" name="BMC Genomics">
        <title>A novel strain of cynomolgus macaque cytomegalovirus: implications for host-virus co-evolution.</title>
        <authorList>
            <person name="Russell J.N."/>
            <person name="Marsh A.K."/>
            <person name="Willer D.O."/>
            <person name="Ambagala A.P."/>
            <person name="Dzamba M."/>
            <person name="Chan J.K."/>
            <person name="Pilon R."/>
            <person name="Fournier J."/>
            <person name="Brudno M."/>
            <person name="Antony J.M."/>
            <person name="Sandstrom P."/>
            <person name="Evans B.J."/>
            <person name="MacDonald K.S."/>
        </authorList>
    </citation>
    <scope>NUCLEOTIDE SEQUENCE [LARGE SCALE GENOMIC DNA]</scope>
    <source>
        <strain evidence="1">Mauritius</strain>
    </source>
</reference>